<dbReference type="SMART" id="SM01380">
    <property type="entry name" value="Ribosomal_L31e"/>
    <property type="match status" value="1"/>
</dbReference>
<dbReference type="PANTHER" id="PTHR10956">
    <property type="entry name" value="60S RIBOSOMAL PROTEIN L31"/>
    <property type="match status" value="1"/>
</dbReference>
<dbReference type="Proteomes" id="UP000278149">
    <property type="component" value="Unassembled WGS sequence"/>
</dbReference>
<evidence type="ECO:0000256" key="3">
    <source>
        <dbReference type="ARBA" id="ARBA00023274"/>
    </source>
</evidence>
<dbReference type="PANTHER" id="PTHR10956:SF0">
    <property type="entry name" value="60S RIBOSOMAL PROTEIN L31"/>
    <property type="match status" value="1"/>
</dbReference>
<dbReference type="GO" id="GO:0002181">
    <property type="term" value="P:cytoplasmic translation"/>
    <property type="evidence" value="ECO:0007669"/>
    <property type="project" value="TreeGrafter"/>
</dbReference>
<organism evidence="6 7">
    <name type="scientific">Candidatus Korarchaeum cryptofilum</name>
    <dbReference type="NCBI Taxonomy" id="498846"/>
    <lineage>
        <taxon>Archaea</taxon>
        <taxon>Thermoproteota</taxon>
        <taxon>Candidatus Korarchaeia</taxon>
        <taxon>Candidatus Korarchaeales</taxon>
        <taxon>Candidatus Korarchaeaceae</taxon>
        <taxon>Candidatus Korarchaeum</taxon>
    </lineage>
</organism>
<dbReference type="NCBIfam" id="NF002258">
    <property type="entry name" value="PRK01192.1-1"/>
    <property type="match status" value="1"/>
</dbReference>
<proteinExistence type="inferred from homology"/>
<evidence type="ECO:0000256" key="4">
    <source>
        <dbReference type="ARBA" id="ARBA00035230"/>
    </source>
</evidence>
<comment type="caution">
    <text evidence="6">The sequence shown here is derived from an EMBL/GenBank/DDBJ whole genome shotgun (WGS) entry which is preliminary data.</text>
</comment>
<dbReference type="Pfam" id="PF01198">
    <property type="entry name" value="Ribosomal_L31e"/>
    <property type="match status" value="1"/>
</dbReference>
<gene>
    <name evidence="5" type="primary">rpl31e</name>
    <name evidence="6" type="ORF">D9Q81_03730</name>
</gene>
<dbReference type="InterPro" id="IPR000054">
    <property type="entry name" value="Ribosomal_eL31"/>
</dbReference>
<accession>A0A3R9PEH3</accession>
<keyword evidence="2 5" id="KW-0689">Ribosomal protein</keyword>
<dbReference type="SUPFAM" id="SSF54575">
    <property type="entry name" value="Ribosomal protein L31e"/>
    <property type="match status" value="1"/>
</dbReference>
<evidence type="ECO:0000256" key="1">
    <source>
        <dbReference type="ARBA" id="ARBA00010808"/>
    </source>
</evidence>
<keyword evidence="3 5" id="KW-0687">Ribonucleoprotein</keyword>
<dbReference type="GO" id="GO:0022625">
    <property type="term" value="C:cytosolic large ribosomal subunit"/>
    <property type="evidence" value="ECO:0007669"/>
    <property type="project" value="TreeGrafter"/>
</dbReference>
<dbReference type="GO" id="GO:0003735">
    <property type="term" value="F:structural constituent of ribosome"/>
    <property type="evidence" value="ECO:0007669"/>
    <property type="project" value="InterPro"/>
</dbReference>
<dbReference type="HAMAP" id="MF_00410">
    <property type="entry name" value="Ribosomal_eL31"/>
    <property type="match status" value="1"/>
</dbReference>
<name>A0A3R9PEH3_9CREN</name>
<comment type="similarity">
    <text evidence="1 5">Belongs to the eukaryotic ribosomal protein eL31 family.</text>
</comment>
<dbReference type="InterPro" id="IPR023621">
    <property type="entry name" value="Ribosomal_eL31_dom_sf"/>
</dbReference>
<evidence type="ECO:0000313" key="7">
    <source>
        <dbReference type="Proteomes" id="UP000278149"/>
    </source>
</evidence>
<protein>
    <recommendedName>
        <fullName evidence="4 5">Large ribosomal subunit protein eL31</fullName>
    </recommendedName>
</protein>
<dbReference type="AlphaFoldDB" id="A0A3R9PEH3"/>
<sequence>MILMAELTFNFNIGILLRAKYPAEKRAARAVKMIRDLVKRHAKLNDYEIRVRPELNELLWSRGASNPPGKIRVRVVIDEEEKIATIWPA</sequence>
<evidence type="ECO:0000313" key="6">
    <source>
        <dbReference type="EMBL" id="RSN69716.1"/>
    </source>
</evidence>
<dbReference type="FunFam" id="3.10.440.10:FF:000005">
    <property type="entry name" value="50S ribosomal protein L31e"/>
    <property type="match status" value="1"/>
</dbReference>
<reference evidence="6 7" key="1">
    <citation type="submission" date="2018-10" db="EMBL/GenBank/DDBJ databases">
        <title>Co-occurring genomic capacity for anaerobic methane metabolism and dissimilatory sulfite reduction discovered in the Korarchaeota.</title>
        <authorList>
            <person name="Mckay L.J."/>
            <person name="Dlakic M."/>
            <person name="Fields M.W."/>
            <person name="Delmont T.O."/>
            <person name="Eren A.M."/>
            <person name="Jay Z.J."/>
            <person name="Klingelsmith K.B."/>
            <person name="Rusch D.B."/>
            <person name="Inskeep W.P."/>
        </authorList>
    </citation>
    <scope>NUCLEOTIDE SEQUENCE [LARGE SCALE GENOMIC DNA]</scope>
    <source>
        <strain evidence="6 7">WS</strain>
    </source>
</reference>
<evidence type="ECO:0000256" key="5">
    <source>
        <dbReference type="HAMAP-Rule" id="MF_00410"/>
    </source>
</evidence>
<dbReference type="EMBL" id="RCOR01000018">
    <property type="protein sequence ID" value="RSN69716.1"/>
    <property type="molecule type" value="Genomic_DNA"/>
</dbReference>
<dbReference type="Gene3D" id="3.10.440.10">
    <property type="match status" value="1"/>
</dbReference>
<evidence type="ECO:0000256" key="2">
    <source>
        <dbReference type="ARBA" id="ARBA00022980"/>
    </source>
</evidence>